<name>A0A139ATA0_GONPJ</name>
<dbReference type="PANTHER" id="PTHR44490">
    <property type="entry name" value="EUKARYOTIC TRANSLATION ELONGATION FACTOR 1 EPSILON-1"/>
    <property type="match status" value="1"/>
</dbReference>
<protein>
    <recommendedName>
        <fullName evidence="2">Glutathione S-transferase C-terminal domain-containing protein</fullName>
    </recommendedName>
</protein>
<dbReference type="EMBL" id="KQ965737">
    <property type="protein sequence ID" value="KXS19957.1"/>
    <property type="molecule type" value="Genomic_DNA"/>
</dbReference>
<evidence type="ECO:0000313" key="3">
    <source>
        <dbReference type="EMBL" id="KXS19957.1"/>
    </source>
</evidence>
<dbReference type="GO" id="GO:0005737">
    <property type="term" value="C:cytoplasm"/>
    <property type="evidence" value="ECO:0007669"/>
    <property type="project" value="TreeGrafter"/>
</dbReference>
<dbReference type="GO" id="GO:0005634">
    <property type="term" value="C:nucleus"/>
    <property type="evidence" value="ECO:0007669"/>
    <property type="project" value="TreeGrafter"/>
</dbReference>
<evidence type="ECO:0000259" key="2">
    <source>
        <dbReference type="Pfam" id="PF00043"/>
    </source>
</evidence>
<proteinExistence type="predicted"/>
<feature type="chain" id="PRO_5007296383" description="Glutathione S-transferase C-terminal domain-containing protein" evidence="1">
    <location>
        <begin position="19"/>
        <end position="191"/>
    </location>
</feature>
<dbReference type="PANTHER" id="PTHR44490:SF1">
    <property type="entry name" value="EUKARYOTIC TRANSLATION ELONGATION FACTOR 1 EPSILON-1"/>
    <property type="match status" value="1"/>
</dbReference>
<feature type="domain" description="Glutathione S-transferase C-terminal" evidence="2">
    <location>
        <begin position="29"/>
        <end position="86"/>
    </location>
</feature>
<dbReference type="Proteomes" id="UP000070544">
    <property type="component" value="Unassembled WGS sequence"/>
</dbReference>
<feature type="signal peptide" evidence="1">
    <location>
        <begin position="1"/>
        <end position="18"/>
    </location>
</feature>
<dbReference type="OrthoDB" id="2309723at2759"/>
<dbReference type="AlphaFoldDB" id="A0A139ATA0"/>
<evidence type="ECO:0000313" key="4">
    <source>
        <dbReference type="Proteomes" id="UP000070544"/>
    </source>
</evidence>
<accession>A0A139ATA0</accession>
<dbReference type="InterPro" id="IPR004046">
    <property type="entry name" value="GST_C"/>
</dbReference>
<gene>
    <name evidence="3" type="ORF">M427DRAFT_433932</name>
</gene>
<dbReference type="InterPro" id="IPR042450">
    <property type="entry name" value="EEF1E1"/>
</dbReference>
<keyword evidence="4" id="KW-1185">Reference proteome</keyword>
<dbReference type="Gene3D" id="1.20.1050.10">
    <property type="match status" value="1"/>
</dbReference>
<dbReference type="GO" id="GO:0017101">
    <property type="term" value="C:aminoacyl-tRNA synthetase multienzyme complex"/>
    <property type="evidence" value="ECO:0007669"/>
    <property type="project" value="InterPro"/>
</dbReference>
<dbReference type="InterPro" id="IPR036282">
    <property type="entry name" value="Glutathione-S-Trfase_C_sf"/>
</dbReference>
<evidence type="ECO:0000256" key="1">
    <source>
        <dbReference type="SAM" id="SignalP"/>
    </source>
</evidence>
<organism evidence="3 4">
    <name type="scientific">Gonapodya prolifera (strain JEL478)</name>
    <name type="common">Monoblepharis prolifera</name>
    <dbReference type="NCBI Taxonomy" id="1344416"/>
    <lineage>
        <taxon>Eukaryota</taxon>
        <taxon>Fungi</taxon>
        <taxon>Fungi incertae sedis</taxon>
        <taxon>Chytridiomycota</taxon>
        <taxon>Chytridiomycota incertae sedis</taxon>
        <taxon>Monoblepharidomycetes</taxon>
        <taxon>Monoblepharidales</taxon>
        <taxon>Gonapodyaceae</taxon>
        <taxon>Gonapodya</taxon>
    </lineage>
</organism>
<dbReference type="SUPFAM" id="SSF47616">
    <property type="entry name" value="GST C-terminal domain-like"/>
    <property type="match status" value="1"/>
</dbReference>
<keyword evidence="1" id="KW-0732">Signal</keyword>
<reference evidence="3 4" key="1">
    <citation type="journal article" date="2015" name="Genome Biol. Evol.">
        <title>Phylogenomic analyses indicate that early fungi evolved digesting cell walls of algal ancestors of land plants.</title>
        <authorList>
            <person name="Chang Y."/>
            <person name="Wang S."/>
            <person name="Sekimoto S."/>
            <person name="Aerts A.L."/>
            <person name="Choi C."/>
            <person name="Clum A."/>
            <person name="LaButti K.M."/>
            <person name="Lindquist E.A."/>
            <person name="Yee Ngan C."/>
            <person name="Ohm R.A."/>
            <person name="Salamov A.A."/>
            <person name="Grigoriev I.V."/>
            <person name="Spatafora J.W."/>
            <person name="Berbee M.L."/>
        </authorList>
    </citation>
    <scope>NUCLEOTIDE SEQUENCE [LARGE SCALE GENOMIC DNA]</scope>
    <source>
        <strain evidence="3 4">JEL478</strain>
    </source>
</reference>
<dbReference type="Pfam" id="PF00043">
    <property type="entry name" value="GST_C"/>
    <property type="match status" value="1"/>
</dbReference>
<sequence>MITGTLAIASFLLSNVGANSMTVRTGGAAMHNSLQKLEKYLSKRSYVVGNNLSLADIAMYTSLSSIAGTLSPDTTPSVIRFFDTIQHRLRLPYRFGAKARTARTVEPVLCANPPLPLVIFKGTQLESNSKPTTSICNPAEEQISRSSTEYISRAEAEQGHRKIELECPQHSFLLNHPQEESSYAISHGQDL</sequence>